<dbReference type="Pfam" id="PF00753">
    <property type="entry name" value="Lactamase_B"/>
    <property type="match status" value="1"/>
</dbReference>
<dbReference type="InterPro" id="IPR001279">
    <property type="entry name" value="Metallo-B-lactamas"/>
</dbReference>
<dbReference type="EMBL" id="BAABEO010000026">
    <property type="protein sequence ID" value="GAA3699613.1"/>
    <property type="molecule type" value="Genomic_DNA"/>
</dbReference>
<dbReference type="Proteomes" id="UP001500752">
    <property type="component" value="Unassembled WGS sequence"/>
</dbReference>
<evidence type="ECO:0000313" key="2">
    <source>
        <dbReference type="EMBL" id="GAA3699613.1"/>
    </source>
</evidence>
<keyword evidence="3" id="KW-1185">Reference proteome</keyword>
<dbReference type="PANTHER" id="PTHR42951:SF14">
    <property type="entry name" value="METALLO-BETA-LACTAMASE SUPERFAMILY PROTEIN"/>
    <property type="match status" value="1"/>
</dbReference>
<accession>A0ABP7D1M6</accession>
<dbReference type="InterPro" id="IPR050855">
    <property type="entry name" value="NDM-1-like"/>
</dbReference>
<organism evidence="2 3">
    <name type="scientific">Arthrobacter ginkgonis</name>
    <dbReference type="NCBI Taxonomy" id="1630594"/>
    <lineage>
        <taxon>Bacteria</taxon>
        <taxon>Bacillati</taxon>
        <taxon>Actinomycetota</taxon>
        <taxon>Actinomycetes</taxon>
        <taxon>Micrococcales</taxon>
        <taxon>Micrococcaceae</taxon>
        <taxon>Arthrobacter</taxon>
    </lineage>
</organism>
<dbReference type="CDD" id="cd07739">
    <property type="entry name" value="metallo-hydrolase-like_MBL-fold"/>
    <property type="match status" value="1"/>
</dbReference>
<dbReference type="PANTHER" id="PTHR42951">
    <property type="entry name" value="METALLO-BETA-LACTAMASE DOMAIN-CONTAINING"/>
    <property type="match status" value="1"/>
</dbReference>
<reference evidence="3" key="1">
    <citation type="journal article" date="2019" name="Int. J. Syst. Evol. Microbiol.">
        <title>The Global Catalogue of Microorganisms (GCM) 10K type strain sequencing project: providing services to taxonomists for standard genome sequencing and annotation.</title>
        <authorList>
            <consortium name="The Broad Institute Genomics Platform"/>
            <consortium name="The Broad Institute Genome Sequencing Center for Infectious Disease"/>
            <person name="Wu L."/>
            <person name="Ma J."/>
        </authorList>
    </citation>
    <scope>NUCLEOTIDE SEQUENCE [LARGE SCALE GENOMIC DNA]</scope>
    <source>
        <strain evidence="3">JCM 30742</strain>
    </source>
</reference>
<gene>
    <name evidence="2" type="ORF">GCM10023081_40570</name>
</gene>
<feature type="domain" description="Metallo-beta-lactamase" evidence="1">
    <location>
        <begin position="15"/>
        <end position="198"/>
    </location>
</feature>
<dbReference type="InterPro" id="IPR036866">
    <property type="entry name" value="RibonucZ/Hydroxyglut_hydro"/>
</dbReference>
<name>A0ABP7D1M6_9MICC</name>
<dbReference type="SMART" id="SM00849">
    <property type="entry name" value="Lactamase_B"/>
    <property type="match status" value="1"/>
</dbReference>
<sequence length="273" mass="29054">MLTTDTLVGSEASFMSSAHLIMGSEDAVLVDALFAKSDAQRVVDWIKASGKRLTAVYVTHAHPDHFLGLPVVLEAFPDARAVALPEIVEEIKELAPTYHRTYKPVFGEDLADSWVIPEPLTEPFVDLEGERLPILRVGPGEATQSSALYIPSAGAIATGDQIFNGVHVWLVEYRPEGSLAGIETLRSAGPFGTVLPGHGPAGDAGLLETNEGYIRAFMAAASAATTKDEGVAAMTEQYGEYSMPVILDFGMQAAVEGKSYPEIMNAFLSGGSQ</sequence>
<dbReference type="Gene3D" id="3.60.15.10">
    <property type="entry name" value="Ribonuclease Z/Hydroxyacylglutathione hydrolase-like"/>
    <property type="match status" value="1"/>
</dbReference>
<dbReference type="SUPFAM" id="SSF56281">
    <property type="entry name" value="Metallo-hydrolase/oxidoreductase"/>
    <property type="match status" value="1"/>
</dbReference>
<protein>
    <submittedName>
        <fullName evidence="2">MBL fold metallo-hydrolase</fullName>
    </submittedName>
</protein>
<comment type="caution">
    <text evidence="2">The sequence shown here is derived from an EMBL/GenBank/DDBJ whole genome shotgun (WGS) entry which is preliminary data.</text>
</comment>
<evidence type="ECO:0000313" key="3">
    <source>
        <dbReference type="Proteomes" id="UP001500752"/>
    </source>
</evidence>
<evidence type="ECO:0000259" key="1">
    <source>
        <dbReference type="SMART" id="SM00849"/>
    </source>
</evidence>
<dbReference type="RefSeq" id="WP_345153722.1">
    <property type="nucleotide sequence ID" value="NZ_BAABEO010000026.1"/>
</dbReference>
<proteinExistence type="predicted"/>